<evidence type="ECO:0000256" key="7">
    <source>
        <dbReference type="SAM" id="MobiDB-lite"/>
    </source>
</evidence>
<dbReference type="SUPFAM" id="SSF57667">
    <property type="entry name" value="beta-beta-alpha zinc fingers"/>
    <property type="match status" value="3"/>
</dbReference>
<evidence type="ECO:0000259" key="8">
    <source>
        <dbReference type="PROSITE" id="PS50157"/>
    </source>
</evidence>
<name>A0A8T3D2A3_9TELE</name>
<evidence type="ECO:0000256" key="1">
    <source>
        <dbReference type="ARBA" id="ARBA00022723"/>
    </source>
</evidence>
<feature type="compositionally biased region" description="Basic and acidic residues" evidence="7">
    <location>
        <begin position="524"/>
        <end position="545"/>
    </location>
</feature>
<feature type="compositionally biased region" description="Low complexity" evidence="7">
    <location>
        <begin position="271"/>
        <end position="292"/>
    </location>
</feature>
<dbReference type="EMBL" id="JAERUA010000016">
    <property type="protein sequence ID" value="KAI1888758.1"/>
    <property type="molecule type" value="Genomic_DNA"/>
</dbReference>
<feature type="domain" description="C2H2-type" evidence="8">
    <location>
        <begin position="699"/>
        <end position="726"/>
    </location>
</feature>
<comment type="caution">
    <text evidence="9">The sequence shown here is derived from an EMBL/GenBank/DDBJ whole genome shotgun (WGS) entry which is preliminary data.</text>
</comment>
<evidence type="ECO:0000256" key="3">
    <source>
        <dbReference type="ARBA" id="ARBA00022771"/>
    </source>
</evidence>
<dbReference type="FunFam" id="3.30.160.60:FF:000912">
    <property type="entry name" value="Zinc finger protein 660"/>
    <property type="match status" value="1"/>
</dbReference>
<evidence type="ECO:0000313" key="10">
    <source>
        <dbReference type="Proteomes" id="UP000829720"/>
    </source>
</evidence>
<feature type="region of interest" description="Disordered" evidence="7">
    <location>
        <begin position="357"/>
        <end position="407"/>
    </location>
</feature>
<keyword evidence="5" id="KW-0539">Nucleus</keyword>
<evidence type="ECO:0000256" key="2">
    <source>
        <dbReference type="ARBA" id="ARBA00022737"/>
    </source>
</evidence>
<keyword evidence="3 6" id="KW-0863">Zinc-finger</keyword>
<dbReference type="CDD" id="cd11657">
    <property type="entry name" value="TIN2_N"/>
    <property type="match status" value="1"/>
</dbReference>
<reference evidence="9" key="1">
    <citation type="submission" date="2021-01" db="EMBL/GenBank/DDBJ databases">
        <authorList>
            <person name="Zahm M."/>
            <person name="Roques C."/>
            <person name="Cabau C."/>
            <person name="Klopp C."/>
            <person name="Donnadieu C."/>
            <person name="Jouanno E."/>
            <person name="Lampietro C."/>
            <person name="Louis A."/>
            <person name="Herpin A."/>
            <person name="Echchiki A."/>
            <person name="Berthelot C."/>
            <person name="Parey E."/>
            <person name="Roest-Crollius H."/>
            <person name="Braasch I."/>
            <person name="Postlethwait J."/>
            <person name="Bobe J."/>
            <person name="Montfort J."/>
            <person name="Bouchez O."/>
            <person name="Begum T."/>
            <person name="Mejri S."/>
            <person name="Adams A."/>
            <person name="Chen W.-J."/>
            <person name="Guiguen Y."/>
        </authorList>
    </citation>
    <scope>NUCLEOTIDE SEQUENCE</scope>
    <source>
        <tissue evidence="9">Blood</tissue>
    </source>
</reference>
<feature type="compositionally biased region" description="Polar residues" evidence="7">
    <location>
        <begin position="770"/>
        <end position="783"/>
    </location>
</feature>
<feature type="domain" description="C2H2-type" evidence="8">
    <location>
        <begin position="671"/>
        <end position="698"/>
    </location>
</feature>
<feature type="domain" description="C2H2-type" evidence="8">
    <location>
        <begin position="587"/>
        <end position="614"/>
    </location>
</feature>
<keyword evidence="1" id="KW-0479">Metal-binding</keyword>
<dbReference type="InterPro" id="IPR036236">
    <property type="entry name" value="Znf_C2H2_sf"/>
</dbReference>
<dbReference type="PROSITE" id="PS00028">
    <property type="entry name" value="ZINC_FINGER_C2H2_1"/>
    <property type="match status" value="5"/>
</dbReference>
<organism evidence="9 10">
    <name type="scientific">Albula goreensis</name>
    <dbReference type="NCBI Taxonomy" id="1534307"/>
    <lineage>
        <taxon>Eukaryota</taxon>
        <taxon>Metazoa</taxon>
        <taxon>Chordata</taxon>
        <taxon>Craniata</taxon>
        <taxon>Vertebrata</taxon>
        <taxon>Euteleostomi</taxon>
        <taxon>Actinopterygii</taxon>
        <taxon>Neopterygii</taxon>
        <taxon>Teleostei</taxon>
        <taxon>Albuliformes</taxon>
        <taxon>Albulidae</taxon>
        <taxon>Albula</taxon>
    </lineage>
</organism>
<dbReference type="InterPro" id="IPR029400">
    <property type="entry name" value="TINF2_N"/>
</dbReference>
<sequence>MKSNQFPVSRKKLVPSETSAAITMQPLEEEEEQVEKYELVHSLEKKVVQLQLLLAEGGVPLHAEVHDLADQPCPTCGRPRPETPAPPPSQPEKSDDSSLLLSSLHLLVPPLQLISAAMWQVVQQQDMVHYGKLEEFVSLVMETVPELLSDRQRTQLTVGLQERMASPVEIESKTDTALQVVLWELLSRLEQLLPVPDLRQTVSWLSAAPSVLEECVQSVCKPQQLKTLLQLHRDLGHLDRNATLPSMEKCKASALSQPACPGLVDSTNLTDPSSQSKSMPDSMSSSSSAFSFEDVKTDPVADSTDHTGAEVRSGLSRSEDAEESQTGYGLSRLAERDMLSNMKVEEGAECLMVKSEREDGVREAEGVFKQEGTENIEQAQRDGTNQIPQTDEAMKDDGKPQCEQQEEEELSTLFTVCLLKQPRVLIRRCDGTDTSSPPHSVPSRVRSPSRPNELRPVKLKRKWDQVVTQKKKSTAQKQQPGPSETGICAEASQSSPVISRRNHNTGQTLEVSSQMFSSSHCSFKHTEEEKLEQHIEKVHPEEHSRILRPGGNGAENPLPPSSTHQHPTPPKRLPTPTQSHTGTPGAHTCSQCGKSFKFKSWMNTHQRSHTGECPYQCSQCGKKFSYQSVFKRHLRTHTGERPYQCSQCGKSFSHLGNLKTHQPVHTGERPYQCSQCGKNFTQLSNLKTHQQTHTGERPYQCSQCGKSFSHLGNLKTHQQIHAGERPQSGKKLESLPGLSHHQRNHVKRLRRQLKGARQDSEAWRKRSREPTASQQHTSAPHAP</sequence>
<evidence type="ECO:0000256" key="6">
    <source>
        <dbReference type="PROSITE-ProRule" id="PRU00042"/>
    </source>
</evidence>
<dbReference type="FunFam" id="3.30.160.60:FF:001818">
    <property type="entry name" value="GDNF-inducible zinc finger protein 1 isoform X1"/>
    <property type="match status" value="1"/>
</dbReference>
<feature type="region of interest" description="Disordered" evidence="7">
    <location>
        <begin position="719"/>
        <end position="783"/>
    </location>
</feature>
<dbReference type="Pfam" id="PF00096">
    <property type="entry name" value="zf-C2H2"/>
    <property type="match status" value="5"/>
</dbReference>
<gene>
    <name evidence="9" type="ORF">AGOR_G00172020</name>
</gene>
<feature type="compositionally biased region" description="Polar residues" evidence="7">
    <location>
        <begin position="575"/>
        <end position="586"/>
    </location>
</feature>
<feature type="region of interest" description="Disordered" evidence="7">
    <location>
        <begin position="261"/>
        <end position="333"/>
    </location>
</feature>
<dbReference type="FunFam" id="3.30.160.60:FF:002281">
    <property type="match status" value="3"/>
</dbReference>
<dbReference type="AlphaFoldDB" id="A0A8T3D2A3"/>
<dbReference type="InterPro" id="IPR050826">
    <property type="entry name" value="Krueppel_C2H2_ZnFinger"/>
</dbReference>
<feature type="domain" description="C2H2-type" evidence="8">
    <location>
        <begin position="643"/>
        <end position="670"/>
    </location>
</feature>
<feature type="compositionally biased region" description="Basic and acidic residues" evidence="7">
    <location>
        <begin position="357"/>
        <end position="372"/>
    </location>
</feature>
<evidence type="ECO:0000256" key="4">
    <source>
        <dbReference type="ARBA" id="ARBA00022833"/>
    </source>
</evidence>
<dbReference type="SMART" id="SM00355">
    <property type="entry name" value="ZnF_C2H2"/>
    <property type="match status" value="6"/>
</dbReference>
<dbReference type="GO" id="GO:0008270">
    <property type="term" value="F:zinc ion binding"/>
    <property type="evidence" value="ECO:0007669"/>
    <property type="project" value="UniProtKB-KW"/>
</dbReference>
<keyword evidence="10" id="KW-1185">Reference proteome</keyword>
<dbReference type="Pfam" id="PF14973">
    <property type="entry name" value="TINF2_N"/>
    <property type="match status" value="1"/>
</dbReference>
<keyword evidence="2" id="KW-0677">Repeat</keyword>
<evidence type="ECO:0000256" key="5">
    <source>
        <dbReference type="ARBA" id="ARBA00023242"/>
    </source>
</evidence>
<feature type="compositionally biased region" description="Basic residues" evidence="7">
    <location>
        <begin position="740"/>
        <end position="754"/>
    </location>
</feature>
<feature type="compositionally biased region" description="Low complexity" evidence="7">
    <location>
        <begin position="435"/>
        <end position="451"/>
    </location>
</feature>
<feature type="compositionally biased region" description="Low complexity" evidence="7">
    <location>
        <begin position="512"/>
        <end position="521"/>
    </location>
</feature>
<protein>
    <recommendedName>
        <fullName evidence="8">C2H2-type domain-containing protein</fullName>
    </recommendedName>
</protein>
<feature type="compositionally biased region" description="Basic and acidic residues" evidence="7">
    <location>
        <begin position="293"/>
        <end position="309"/>
    </location>
</feature>
<dbReference type="Proteomes" id="UP000829720">
    <property type="component" value="Unassembled WGS sequence"/>
</dbReference>
<feature type="region of interest" description="Disordered" evidence="7">
    <location>
        <begin position="429"/>
        <end position="586"/>
    </location>
</feature>
<dbReference type="InterPro" id="IPR013087">
    <property type="entry name" value="Znf_C2H2_type"/>
</dbReference>
<evidence type="ECO:0000313" key="9">
    <source>
        <dbReference type="EMBL" id="KAI1888758.1"/>
    </source>
</evidence>
<dbReference type="OrthoDB" id="10050330at2759"/>
<proteinExistence type="predicted"/>
<accession>A0A8T3D2A3</accession>
<feature type="region of interest" description="Disordered" evidence="7">
    <location>
        <begin position="70"/>
        <end position="96"/>
    </location>
</feature>
<feature type="domain" description="C2H2-type" evidence="8">
    <location>
        <begin position="615"/>
        <end position="642"/>
    </location>
</feature>
<dbReference type="PROSITE" id="PS50157">
    <property type="entry name" value="ZINC_FINGER_C2H2_2"/>
    <property type="match status" value="5"/>
</dbReference>
<dbReference type="Gene3D" id="3.30.160.60">
    <property type="entry name" value="Classic Zinc Finger"/>
    <property type="match status" value="5"/>
</dbReference>
<keyword evidence="4" id="KW-0862">Zinc</keyword>
<feature type="compositionally biased region" description="Polar residues" evidence="7">
    <location>
        <begin position="373"/>
        <end position="389"/>
    </location>
</feature>
<dbReference type="PANTHER" id="PTHR24377">
    <property type="entry name" value="IP01015P-RELATED"/>
    <property type="match status" value="1"/>
</dbReference>